<dbReference type="Gene3D" id="3.30.70.1900">
    <property type="match status" value="1"/>
</dbReference>
<evidence type="ECO:0000313" key="12">
    <source>
        <dbReference type="EMBL" id="MBC2167654.1"/>
    </source>
</evidence>
<gene>
    <name evidence="4" type="primary">cas6</name>
    <name evidence="3" type="ORF">EP57_00350</name>
    <name evidence="5" type="ORF">HB759_14325</name>
    <name evidence="4" type="ORF">HB811_16015</name>
    <name evidence="6" type="ORF">HB836_00420</name>
    <name evidence="8" type="ORF">HB902_03660</name>
    <name evidence="10" type="ORF">HB904_01735</name>
    <name evidence="9" type="ORF">HB907_05955</name>
    <name evidence="11" type="ORF">HCA46_06300</name>
    <name evidence="15" type="ORF">HCB25_14035</name>
    <name evidence="12" type="ORF">HCB26_13845</name>
    <name evidence="13" type="ORF">HCB27_07750</name>
    <name evidence="14" type="ORF">HCB35_14535</name>
    <name evidence="16" type="ORF">HCB69_03415</name>
    <name evidence="17" type="ORF">HCC36_09750</name>
    <name evidence="7" type="ORF">HCI99_08585</name>
</gene>
<evidence type="ECO:0000313" key="11">
    <source>
        <dbReference type="EMBL" id="MBC1778449.1"/>
    </source>
</evidence>
<dbReference type="EMBL" id="JAARSH010000001">
    <property type="protein sequence ID" value="MBC1614902.1"/>
    <property type="molecule type" value="Genomic_DNA"/>
</dbReference>
<evidence type="ECO:0000313" key="31">
    <source>
        <dbReference type="Proteomes" id="UP000585696"/>
    </source>
</evidence>
<evidence type="ECO:0000259" key="2">
    <source>
        <dbReference type="Pfam" id="PF01881"/>
    </source>
</evidence>
<comment type="caution">
    <text evidence="3">The sequence shown here is derived from an EMBL/GenBank/DDBJ whole genome shotgun (WGS) entry which is preliminary data.</text>
</comment>
<dbReference type="EMBL" id="JAASTX010000009">
    <property type="protein sequence ID" value="MBC1491886.1"/>
    <property type="molecule type" value="Genomic_DNA"/>
</dbReference>
<evidence type="ECO:0000313" key="30">
    <source>
        <dbReference type="Proteomes" id="UP000574104"/>
    </source>
</evidence>
<dbReference type="NCBIfam" id="TIGR01877">
    <property type="entry name" value="cas_cas6"/>
    <property type="match status" value="1"/>
</dbReference>
<accession>A0A099WLY0</accession>
<dbReference type="Gene3D" id="3.30.70.1890">
    <property type="match status" value="1"/>
</dbReference>
<evidence type="ECO:0000313" key="21">
    <source>
        <dbReference type="Proteomes" id="UP000533953"/>
    </source>
</evidence>
<dbReference type="EMBL" id="JNFA01000001">
    <property type="protein sequence ID" value="KGL45483.1"/>
    <property type="molecule type" value="Genomic_DNA"/>
</dbReference>
<dbReference type="EMBL" id="JAARYY010000009">
    <property type="protein sequence ID" value="MBC2245199.1"/>
    <property type="molecule type" value="Genomic_DNA"/>
</dbReference>
<dbReference type="Proteomes" id="UP000029844">
    <property type="component" value="Unassembled WGS sequence"/>
</dbReference>
<dbReference type="PANTHER" id="PTHR36984">
    <property type="entry name" value="CRISPR-ASSOCIATED ENDORIBONUCLEASE CAS6 1"/>
    <property type="match status" value="1"/>
</dbReference>
<dbReference type="EMBL" id="JAARYH010000006">
    <property type="protein sequence ID" value="MBC2167654.1"/>
    <property type="molecule type" value="Genomic_DNA"/>
</dbReference>
<evidence type="ECO:0000313" key="29">
    <source>
        <dbReference type="Proteomes" id="UP000553016"/>
    </source>
</evidence>
<dbReference type="GO" id="GO:0016788">
    <property type="term" value="F:hydrolase activity, acting on ester bonds"/>
    <property type="evidence" value="ECO:0007669"/>
    <property type="project" value="InterPro"/>
</dbReference>
<dbReference type="Proteomes" id="UP000550367">
    <property type="component" value="Unassembled WGS sequence"/>
</dbReference>
<dbReference type="EMBL" id="JAAROV010000006">
    <property type="protein sequence ID" value="MBC1318284.1"/>
    <property type="molecule type" value="Genomic_DNA"/>
</dbReference>
<dbReference type="EMBL" id="JAARZS010000006">
    <property type="protein sequence ID" value="MBC2283415.1"/>
    <property type="molecule type" value="Genomic_DNA"/>
</dbReference>
<feature type="domain" description="CRISPR associated protein Cas6 C-terminal" evidence="2">
    <location>
        <begin position="119"/>
        <end position="239"/>
    </location>
</feature>
<evidence type="ECO:0000313" key="16">
    <source>
        <dbReference type="EMBL" id="MBC2283415.1"/>
    </source>
</evidence>
<dbReference type="Proteomes" id="UP000519573">
    <property type="component" value="Unassembled WGS sequence"/>
</dbReference>
<dbReference type="Pfam" id="PF01881">
    <property type="entry name" value="Cas_Cas6_C"/>
    <property type="match status" value="1"/>
</dbReference>
<dbReference type="EMBL" id="JAARPT010000001">
    <property type="protein sequence ID" value="MBC1400039.1"/>
    <property type="molecule type" value="Genomic_DNA"/>
</dbReference>
<evidence type="ECO:0000313" key="28">
    <source>
        <dbReference type="Proteomes" id="UP000550367"/>
    </source>
</evidence>
<dbReference type="EMBL" id="JAARYD010000003">
    <property type="protein sequence ID" value="MBC2176505.1"/>
    <property type="molecule type" value="Genomic_DNA"/>
</dbReference>
<dbReference type="GeneID" id="58715899"/>
<dbReference type="Proteomes" id="UP000541735">
    <property type="component" value="Unassembled WGS sequence"/>
</dbReference>
<evidence type="ECO:0000313" key="7">
    <source>
        <dbReference type="EMBL" id="MBC1491886.1"/>
    </source>
</evidence>
<evidence type="ECO:0000313" key="10">
    <source>
        <dbReference type="EMBL" id="MBC1614902.1"/>
    </source>
</evidence>
<reference evidence="3 18" key="1">
    <citation type="submission" date="2014-05" db="EMBL/GenBank/DDBJ databases">
        <title>Novel Listeriaceae from food processing environments.</title>
        <authorList>
            <person name="den Bakker H.C."/>
        </authorList>
    </citation>
    <scope>NUCLEOTIDE SEQUENCE [LARGE SCALE GENOMIC DNA]</scope>
    <source>
        <strain evidence="3 18">FSL A5-0281</strain>
    </source>
</reference>
<evidence type="ECO:0000313" key="20">
    <source>
        <dbReference type="Proteomes" id="UP000532866"/>
    </source>
</evidence>
<dbReference type="Proteomes" id="UP000553016">
    <property type="component" value="Unassembled WGS sequence"/>
</dbReference>
<dbReference type="RefSeq" id="WP_036083070.1">
    <property type="nucleotide sequence ID" value="NZ_CBCSHQ010000002.1"/>
</dbReference>
<dbReference type="InterPro" id="IPR049435">
    <property type="entry name" value="Cas_Cas6_C"/>
</dbReference>
<dbReference type="Proteomes" id="UP000533953">
    <property type="component" value="Unassembled WGS sequence"/>
</dbReference>
<evidence type="ECO:0000313" key="23">
    <source>
        <dbReference type="Proteomes" id="UP000541955"/>
    </source>
</evidence>
<evidence type="ECO:0000313" key="5">
    <source>
        <dbReference type="EMBL" id="MBC1333118.1"/>
    </source>
</evidence>
<dbReference type="InterPro" id="IPR045747">
    <property type="entry name" value="CRISPR-assoc_prot_Cas6_N_sf"/>
</dbReference>
<dbReference type="PANTHER" id="PTHR36984:SF3">
    <property type="entry name" value="CRISPR-ASSOCIATED ENDORIBONUCLEASE CAS6"/>
    <property type="match status" value="1"/>
</dbReference>
<evidence type="ECO:0000313" key="8">
    <source>
        <dbReference type="EMBL" id="MBC1561158.1"/>
    </source>
</evidence>
<evidence type="ECO:0000313" key="15">
    <source>
        <dbReference type="EMBL" id="MBC2245199.1"/>
    </source>
</evidence>
<protein>
    <submittedName>
        <fullName evidence="4">CRISPR-associated endoribonuclease Cas6</fullName>
    </submittedName>
    <submittedName>
        <fullName evidence="3">CRISPR-associated protein Cas6</fullName>
    </submittedName>
</protein>
<dbReference type="Proteomes" id="UP000532866">
    <property type="component" value="Unassembled WGS sequence"/>
</dbReference>
<evidence type="ECO:0000313" key="14">
    <source>
        <dbReference type="EMBL" id="MBC2241695.1"/>
    </source>
</evidence>
<evidence type="ECO:0000256" key="1">
    <source>
        <dbReference type="ARBA" id="ARBA00023118"/>
    </source>
</evidence>
<evidence type="ECO:0000313" key="17">
    <source>
        <dbReference type="EMBL" id="MBC2293512.1"/>
    </source>
</evidence>
<dbReference type="eggNOG" id="COG1583">
    <property type="taxonomic scope" value="Bacteria"/>
</dbReference>
<proteinExistence type="predicted"/>
<dbReference type="Proteomes" id="UP000547643">
    <property type="component" value="Unassembled WGS sequence"/>
</dbReference>
<dbReference type="STRING" id="1552123.EP57_00350"/>
<dbReference type="OrthoDB" id="45555at2"/>
<keyword evidence="18" id="KW-1185">Reference proteome</keyword>
<evidence type="ECO:0000313" key="24">
    <source>
        <dbReference type="Proteomes" id="UP000543005"/>
    </source>
</evidence>
<evidence type="ECO:0000313" key="26">
    <source>
        <dbReference type="Proteomes" id="UP000544413"/>
    </source>
</evidence>
<evidence type="ECO:0000313" key="9">
    <source>
        <dbReference type="EMBL" id="MBC1564945.1"/>
    </source>
</evidence>
<name>A0A099WLY0_9LIST</name>
<dbReference type="GO" id="GO:0051607">
    <property type="term" value="P:defense response to virus"/>
    <property type="evidence" value="ECO:0007669"/>
    <property type="project" value="UniProtKB-KW"/>
</dbReference>
<dbReference type="Proteomes" id="UP000543005">
    <property type="component" value="Unassembled WGS sequence"/>
</dbReference>
<dbReference type="InterPro" id="IPR010156">
    <property type="entry name" value="CRISPR-assoc_prot_Cas6"/>
</dbReference>
<dbReference type="EMBL" id="JAARUV010000001">
    <property type="protein sequence ID" value="MBC1778449.1"/>
    <property type="molecule type" value="Genomic_DNA"/>
</dbReference>
<evidence type="ECO:0000313" key="3">
    <source>
        <dbReference type="EMBL" id="KGL45483.1"/>
    </source>
</evidence>
<dbReference type="AlphaFoldDB" id="A0A099WLY0"/>
<dbReference type="EMBL" id="JAAROL010000006">
    <property type="protein sequence ID" value="MBC1333118.1"/>
    <property type="molecule type" value="Genomic_DNA"/>
</dbReference>
<dbReference type="CDD" id="cd21140">
    <property type="entry name" value="Cas6_I-like"/>
    <property type="match status" value="1"/>
</dbReference>
<sequence length="240" mass="27694">MRLKISCELSSNKIPADYRRKVVSVMKAGLSRANEAKYKEMYSGNKQKNFTFSVYLPKPIFNGGIIKLAQNEIVINFATADAELGINYYNALMNVKGKQLPFSEMNKIRVQTIQIVQEESIVSERIAFKTLSPIVCRDHNKETKKDWFYWWEEEAFERVLKRNLYFQLRDKFGEYVKADIEALQFKKVAIKKTVVICYNLHVACSLGKFEMIGQPYLLNHFVQGGIGSMRGMGFGMIEVI</sequence>
<dbReference type="EMBL" id="JAARZA010000007">
    <property type="protein sequence ID" value="MBC2241695.1"/>
    <property type="molecule type" value="Genomic_DNA"/>
</dbReference>
<keyword evidence="1" id="KW-0051">Antiviral defense</keyword>
<evidence type="ECO:0000313" key="22">
    <source>
        <dbReference type="Proteomes" id="UP000541735"/>
    </source>
</evidence>
<dbReference type="Proteomes" id="UP000544413">
    <property type="component" value="Unassembled WGS sequence"/>
</dbReference>
<organism evidence="3 18">
    <name type="scientific">Listeria booriae</name>
    <dbReference type="NCBI Taxonomy" id="1552123"/>
    <lineage>
        <taxon>Bacteria</taxon>
        <taxon>Bacillati</taxon>
        <taxon>Bacillota</taxon>
        <taxon>Bacilli</taxon>
        <taxon>Bacillales</taxon>
        <taxon>Listeriaceae</taxon>
        <taxon>Listeria</taxon>
    </lineage>
</organism>
<dbReference type="EMBL" id="JAARRU010000001">
    <property type="protein sequence ID" value="MBC1564945.1"/>
    <property type="molecule type" value="Genomic_DNA"/>
</dbReference>
<evidence type="ECO:0000313" key="25">
    <source>
        <dbReference type="Proteomes" id="UP000543379"/>
    </source>
</evidence>
<evidence type="ECO:0000313" key="19">
    <source>
        <dbReference type="Proteomes" id="UP000519573"/>
    </source>
</evidence>
<dbReference type="Proteomes" id="UP000543379">
    <property type="component" value="Unassembled WGS sequence"/>
</dbReference>
<dbReference type="Proteomes" id="UP000585696">
    <property type="component" value="Unassembled WGS sequence"/>
</dbReference>
<evidence type="ECO:0000313" key="18">
    <source>
        <dbReference type="Proteomes" id="UP000029844"/>
    </source>
</evidence>
<evidence type="ECO:0000313" key="6">
    <source>
        <dbReference type="EMBL" id="MBC1400039.1"/>
    </source>
</evidence>
<dbReference type="Proteomes" id="UP000586951">
    <property type="component" value="Unassembled WGS sequence"/>
</dbReference>
<evidence type="ECO:0000313" key="13">
    <source>
        <dbReference type="EMBL" id="MBC2176505.1"/>
    </source>
</evidence>
<dbReference type="Proteomes" id="UP000541955">
    <property type="component" value="Unassembled WGS sequence"/>
</dbReference>
<evidence type="ECO:0000313" key="27">
    <source>
        <dbReference type="Proteomes" id="UP000547643"/>
    </source>
</evidence>
<reference evidence="19 20" key="2">
    <citation type="submission" date="2020-03" db="EMBL/GenBank/DDBJ databases">
        <title>Soil Listeria distribution.</title>
        <authorList>
            <person name="Liao J."/>
            <person name="Wiedmann M."/>
        </authorList>
    </citation>
    <scope>NUCLEOTIDE SEQUENCE [LARGE SCALE GENOMIC DNA]</scope>
    <source>
        <strain evidence="17 24">FSL L7-0051</strain>
        <strain evidence="16 31">FSL L7-0054</strain>
        <strain evidence="14 29">FSL L7-0149</strain>
        <strain evidence="15 28">FSL L7-0153</strain>
        <strain evidence="12 19">FSL L7-0245</strain>
        <strain evidence="13 22">FSL L7-0259</strain>
        <strain evidence="11 27">FSL L7-1017</strain>
        <strain evidence="10 30">FSL L7-1299</strain>
        <strain evidence="8 23">FSL L7-1387</strain>
        <strain evidence="9 32">FSL L7-1427</strain>
        <strain evidence="7 21">FSL L7-1547</strain>
        <strain evidence="6 26">FSL L7-1658</strain>
        <strain evidence="4 25">FSL L7-1816</strain>
        <strain evidence="5 20">FSL L7-1833</strain>
    </source>
</reference>
<dbReference type="EMBL" id="JAARRW010000001">
    <property type="protein sequence ID" value="MBC1561158.1"/>
    <property type="molecule type" value="Genomic_DNA"/>
</dbReference>
<dbReference type="EMBL" id="JAARZT010000017">
    <property type="protein sequence ID" value="MBC2293512.1"/>
    <property type="molecule type" value="Genomic_DNA"/>
</dbReference>
<evidence type="ECO:0000313" key="32">
    <source>
        <dbReference type="Proteomes" id="UP000586951"/>
    </source>
</evidence>
<evidence type="ECO:0000313" key="4">
    <source>
        <dbReference type="EMBL" id="MBC1318284.1"/>
    </source>
</evidence>
<dbReference type="Proteomes" id="UP000574104">
    <property type="component" value="Unassembled WGS sequence"/>
</dbReference>